<feature type="signal peptide" evidence="8">
    <location>
        <begin position="1"/>
        <end position="29"/>
    </location>
</feature>
<feature type="active site" description="Proton donor/acceptor" evidence="7">
    <location>
        <position position="324"/>
    </location>
</feature>
<dbReference type="PROSITE" id="PS52029">
    <property type="entry name" value="LD_TPASE"/>
    <property type="match status" value="1"/>
</dbReference>
<dbReference type="EMBL" id="JAVREM010000054">
    <property type="protein sequence ID" value="MDT0322109.1"/>
    <property type="molecule type" value="Genomic_DNA"/>
</dbReference>
<comment type="pathway">
    <text evidence="1 7">Cell wall biogenesis; peptidoglycan biosynthesis.</text>
</comment>
<dbReference type="InterPro" id="IPR050979">
    <property type="entry name" value="LD-transpeptidase"/>
</dbReference>
<feature type="domain" description="L,D-TPase catalytic" evidence="9">
    <location>
        <begin position="244"/>
        <end position="374"/>
    </location>
</feature>
<comment type="caution">
    <text evidence="10">The sequence shown here is derived from an EMBL/GenBank/DDBJ whole genome shotgun (WGS) entry which is preliminary data.</text>
</comment>
<evidence type="ECO:0000256" key="2">
    <source>
        <dbReference type="ARBA" id="ARBA00022679"/>
    </source>
</evidence>
<proteinExistence type="predicted"/>
<dbReference type="Pfam" id="PF03734">
    <property type="entry name" value="YkuD"/>
    <property type="match status" value="1"/>
</dbReference>
<evidence type="ECO:0000256" key="7">
    <source>
        <dbReference type="PROSITE-ProRule" id="PRU01373"/>
    </source>
</evidence>
<keyword evidence="5" id="KW-0012">Acyltransferase</keyword>
<feature type="chain" id="PRO_5047100927" evidence="8">
    <location>
        <begin position="30"/>
        <end position="399"/>
    </location>
</feature>
<evidence type="ECO:0000259" key="9">
    <source>
        <dbReference type="PROSITE" id="PS52029"/>
    </source>
</evidence>
<dbReference type="Gene3D" id="2.60.40.3780">
    <property type="match status" value="1"/>
</dbReference>
<dbReference type="InterPro" id="IPR005490">
    <property type="entry name" value="LD_TPept_cat_dom"/>
</dbReference>
<keyword evidence="11" id="KW-1185">Reference proteome</keyword>
<evidence type="ECO:0000256" key="4">
    <source>
        <dbReference type="ARBA" id="ARBA00022984"/>
    </source>
</evidence>
<dbReference type="PROSITE" id="PS51257">
    <property type="entry name" value="PROKAR_LIPOPROTEIN"/>
    <property type="match status" value="1"/>
</dbReference>
<evidence type="ECO:0000256" key="6">
    <source>
        <dbReference type="ARBA" id="ARBA00023316"/>
    </source>
</evidence>
<dbReference type="Gene3D" id="2.40.440.10">
    <property type="entry name" value="L,D-transpeptidase catalytic domain-like"/>
    <property type="match status" value="1"/>
</dbReference>
<dbReference type="Pfam" id="PF17964">
    <property type="entry name" value="Big_10"/>
    <property type="match status" value="1"/>
</dbReference>
<dbReference type="SUPFAM" id="SSF141523">
    <property type="entry name" value="L,D-transpeptidase catalytic domain-like"/>
    <property type="match status" value="1"/>
</dbReference>
<evidence type="ECO:0000256" key="1">
    <source>
        <dbReference type="ARBA" id="ARBA00004752"/>
    </source>
</evidence>
<organism evidence="10 11">
    <name type="scientific">Streptomyces millisiae</name>
    <dbReference type="NCBI Taxonomy" id="3075542"/>
    <lineage>
        <taxon>Bacteria</taxon>
        <taxon>Bacillati</taxon>
        <taxon>Actinomycetota</taxon>
        <taxon>Actinomycetes</taxon>
        <taxon>Kitasatosporales</taxon>
        <taxon>Streptomycetaceae</taxon>
        <taxon>Streptomyces</taxon>
    </lineage>
</organism>
<protein>
    <submittedName>
        <fullName evidence="10">Ig-like domain-containing protein</fullName>
    </submittedName>
</protein>
<keyword evidence="6 7" id="KW-0961">Cell wall biogenesis/degradation</keyword>
<gene>
    <name evidence="10" type="ORF">RNC47_27640</name>
</gene>
<evidence type="ECO:0000256" key="3">
    <source>
        <dbReference type="ARBA" id="ARBA00022960"/>
    </source>
</evidence>
<evidence type="ECO:0000256" key="8">
    <source>
        <dbReference type="SAM" id="SignalP"/>
    </source>
</evidence>
<feature type="active site" description="Nucleophile" evidence="7">
    <location>
        <position position="342"/>
    </location>
</feature>
<reference evidence="11" key="1">
    <citation type="submission" date="2023-07" db="EMBL/GenBank/DDBJ databases">
        <title>30 novel species of actinomycetes from the DSMZ collection.</title>
        <authorList>
            <person name="Nouioui I."/>
        </authorList>
    </citation>
    <scope>NUCLEOTIDE SEQUENCE [LARGE SCALE GENOMIC DNA]</scope>
    <source>
        <strain evidence="11">DSM 44918</strain>
    </source>
</reference>
<dbReference type="CDD" id="cd16913">
    <property type="entry name" value="YkuD_like"/>
    <property type="match status" value="1"/>
</dbReference>
<keyword evidence="8" id="KW-0732">Signal</keyword>
<dbReference type="PANTHER" id="PTHR30582">
    <property type="entry name" value="L,D-TRANSPEPTIDASE"/>
    <property type="match status" value="1"/>
</dbReference>
<dbReference type="CDD" id="cd13432">
    <property type="entry name" value="LDT_IgD_like_2"/>
    <property type="match status" value="1"/>
</dbReference>
<name>A0ABU2LX30_9ACTN</name>
<keyword evidence="2" id="KW-0808">Transferase</keyword>
<dbReference type="InterPro" id="IPR041280">
    <property type="entry name" value="Big_10"/>
</dbReference>
<evidence type="ECO:0000313" key="11">
    <source>
        <dbReference type="Proteomes" id="UP001183420"/>
    </source>
</evidence>
<evidence type="ECO:0000313" key="10">
    <source>
        <dbReference type="EMBL" id="MDT0322109.1"/>
    </source>
</evidence>
<keyword evidence="4 7" id="KW-0573">Peptidoglycan synthesis</keyword>
<sequence>MRTRRARRRVSGATAALLGALLLTVTACSGGGGQGRDADPDDGPTEAAEVSISIAPDDGATDVPTSGELRVGAEDGTLTEVRVTDPEGTEVAGELTEDATGWEPTEHLANDTEYTVAVVGENAAGTEATRTTSFTTVAAGATFTSNWNISDGAEVGVGMELSVTFDTPIENTDAVRDAIQIVTEPPVEVRGHWFGNQRIDFRPEEYWEPGTEVDVRLRIRGVEGAPGVYGTAREDVSFTIGRSQISTVDVDTLTMDVVRDGESIRTIPVTTGAPGYETWNGRMVITEKLVETRMNGDTVGYGGEYDIPDVPHAMRLSTSGTFIHGNYWGGDVFGNENASHGCVGLRDVRGAGDPDTPAAWFFANSLIGDVVEVVNSNDDVIAPDNGLNGWNMAWEDWGV</sequence>
<dbReference type="Proteomes" id="UP001183420">
    <property type="component" value="Unassembled WGS sequence"/>
</dbReference>
<keyword evidence="3 7" id="KW-0133">Cell shape</keyword>
<dbReference type="RefSeq" id="WP_311602543.1">
    <property type="nucleotide sequence ID" value="NZ_JAVREM010000054.1"/>
</dbReference>
<evidence type="ECO:0000256" key="5">
    <source>
        <dbReference type="ARBA" id="ARBA00023315"/>
    </source>
</evidence>
<dbReference type="InterPro" id="IPR038063">
    <property type="entry name" value="Transpep_catalytic_dom"/>
</dbReference>
<dbReference type="Gene3D" id="2.60.40.3710">
    <property type="match status" value="1"/>
</dbReference>
<accession>A0ABU2LX30</accession>
<dbReference type="PANTHER" id="PTHR30582:SF2">
    <property type="entry name" value="L,D-TRANSPEPTIDASE YCIB-RELATED"/>
    <property type="match status" value="1"/>
</dbReference>